<gene>
    <name evidence="2" type="ORF">PLEPLA_LOCUS24204</name>
</gene>
<dbReference type="AlphaFoldDB" id="A0A9N7UTS2"/>
<accession>A0A9N7UTS2</accession>
<feature type="region of interest" description="Disordered" evidence="1">
    <location>
        <begin position="1"/>
        <end position="27"/>
    </location>
</feature>
<evidence type="ECO:0000313" key="2">
    <source>
        <dbReference type="EMBL" id="CAB1436165.1"/>
    </source>
</evidence>
<comment type="caution">
    <text evidence="2">The sequence shown here is derived from an EMBL/GenBank/DDBJ whole genome shotgun (WGS) entry which is preliminary data.</text>
</comment>
<sequence>MAAQHSTPTSSGQERNCPASYSGDREKHAAVPRGCYSLVVVLRWWSRTYNKNLHLRLYKTSSGRDVSISLFEEERKAES</sequence>
<protein>
    <submittedName>
        <fullName evidence="2">Uncharacterized protein</fullName>
    </submittedName>
</protein>
<proteinExistence type="predicted"/>
<keyword evidence="3" id="KW-1185">Reference proteome</keyword>
<dbReference type="Proteomes" id="UP001153269">
    <property type="component" value="Unassembled WGS sequence"/>
</dbReference>
<evidence type="ECO:0000256" key="1">
    <source>
        <dbReference type="SAM" id="MobiDB-lite"/>
    </source>
</evidence>
<evidence type="ECO:0000313" key="3">
    <source>
        <dbReference type="Proteomes" id="UP001153269"/>
    </source>
</evidence>
<reference evidence="2" key="1">
    <citation type="submission" date="2020-03" db="EMBL/GenBank/DDBJ databases">
        <authorList>
            <person name="Weist P."/>
        </authorList>
    </citation>
    <scope>NUCLEOTIDE SEQUENCE</scope>
</reference>
<name>A0A9N7UTS2_PLEPL</name>
<dbReference type="EMBL" id="CADEAL010001859">
    <property type="protein sequence ID" value="CAB1436165.1"/>
    <property type="molecule type" value="Genomic_DNA"/>
</dbReference>
<organism evidence="2 3">
    <name type="scientific">Pleuronectes platessa</name>
    <name type="common">European plaice</name>
    <dbReference type="NCBI Taxonomy" id="8262"/>
    <lineage>
        <taxon>Eukaryota</taxon>
        <taxon>Metazoa</taxon>
        <taxon>Chordata</taxon>
        <taxon>Craniata</taxon>
        <taxon>Vertebrata</taxon>
        <taxon>Euteleostomi</taxon>
        <taxon>Actinopterygii</taxon>
        <taxon>Neopterygii</taxon>
        <taxon>Teleostei</taxon>
        <taxon>Neoteleostei</taxon>
        <taxon>Acanthomorphata</taxon>
        <taxon>Carangaria</taxon>
        <taxon>Pleuronectiformes</taxon>
        <taxon>Pleuronectoidei</taxon>
        <taxon>Pleuronectidae</taxon>
        <taxon>Pleuronectes</taxon>
    </lineage>
</organism>
<feature type="compositionally biased region" description="Polar residues" evidence="1">
    <location>
        <begin position="1"/>
        <end position="14"/>
    </location>
</feature>